<protein>
    <submittedName>
        <fullName evidence="2">Uncharacterized protein</fullName>
    </submittedName>
</protein>
<reference evidence="3" key="1">
    <citation type="journal article" date="2011" name="MBio">
        <title>Novel metabolic attributes of the genus Cyanothece, comprising a group of unicellular nitrogen-fixing Cyanobacteria.</title>
        <authorList>
            <person name="Bandyopadhyay A."/>
            <person name="Elvitigala T."/>
            <person name="Welsh E."/>
            <person name="Stockel J."/>
            <person name="Liberton M."/>
            <person name="Min H."/>
            <person name="Sherman L.A."/>
            <person name="Pakrasi H.B."/>
        </authorList>
    </citation>
    <scope>NUCLEOTIDE SEQUENCE [LARGE SCALE GENOMIC DNA]</scope>
    <source>
        <strain evidence="3">PCC 7822</strain>
    </source>
</reference>
<accession>E0U7G6</accession>
<organism evidence="2 3">
    <name type="scientific">Gloeothece verrucosa (strain PCC 7822)</name>
    <name type="common">Cyanothece sp. (strain PCC 7822)</name>
    <dbReference type="NCBI Taxonomy" id="497965"/>
    <lineage>
        <taxon>Bacteria</taxon>
        <taxon>Bacillati</taxon>
        <taxon>Cyanobacteriota</taxon>
        <taxon>Cyanophyceae</taxon>
        <taxon>Oscillatoriophycideae</taxon>
        <taxon>Chroococcales</taxon>
        <taxon>Aphanothecaceae</taxon>
        <taxon>Gloeothece</taxon>
        <taxon>Gloeothece verrucosa</taxon>
    </lineage>
</organism>
<evidence type="ECO:0000256" key="1">
    <source>
        <dbReference type="SAM" id="Phobius"/>
    </source>
</evidence>
<dbReference type="RefSeq" id="WP_013321769.1">
    <property type="nucleotide sequence ID" value="NC_014501.1"/>
</dbReference>
<feature type="transmembrane region" description="Helical" evidence="1">
    <location>
        <begin position="30"/>
        <end position="52"/>
    </location>
</feature>
<evidence type="ECO:0000313" key="3">
    <source>
        <dbReference type="Proteomes" id="UP000008206"/>
    </source>
</evidence>
<keyword evidence="1" id="KW-0472">Membrane</keyword>
<evidence type="ECO:0000313" key="2">
    <source>
        <dbReference type="EMBL" id="ADN13662.1"/>
    </source>
</evidence>
<keyword evidence="1" id="KW-1133">Transmembrane helix</keyword>
<dbReference type="HOGENOM" id="CLU_1522724_0_0_3"/>
<dbReference type="eggNOG" id="COG5635">
    <property type="taxonomic scope" value="Bacteria"/>
</dbReference>
<dbReference type="AlphaFoldDB" id="E0U7G6"/>
<dbReference type="STRING" id="497965.Cyan7822_1672"/>
<dbReference type="EMBL" id="CP002198">
    <property type="protein sequence ID" value="ADN13662.1"/>
    <property type="molecule type" value="Genomic_DNA"/>
</dbReference>
<dbReference type="KEGG" id="cyj:Cyan7822_1672"/>
<dbReference type="Proteomes" id="UP000008206">
    <property type="component" value="Chromosome"/>
</dbReference>
<sequence>MKIQDILNLLKEFEKLITNILGQEPAWLSFTFKIISLIIIILLAIWGLLYVLSEIKKKWTENFLPLFYNQEERRRTVKRQRFAKHIENEIQKLNNREEWKDYRFTELEAEVEAEGRRKGFSILPFFQPTQRGLRREKSLSKALELSSERLILVEGEPGSGIKCCAAARYRENGLSC</sequence>
<name>E0U7G6_GLOV7</name>
<proteinExistence type="predicted"/>
<keyword evidence="3" id="KW-1185">Reference proteome</keyword>
<keyword evidence="1" id="KW-0812">Transmembrane</keyword>
<gene>
    <name evidence="2" type="ordered locus">Cyan7822_1672</name>
</gene>